<dbReference type="Gene3D" id="3.40.630.30">
    <property type="match status" value="1"/>
</dbReference>
<feature type="region of interest" description="Disordered" evidence="1">
    <location>
        <begin position="323"/>
        <end position="343"/>
    </location>
</feature>
<dbReference type="AlphaFoldDB" id="A0A8H6SJ50"/>
<keyword evidence="4" id="KW-1185">Reference proteome</keyword>
<feature type="compositionally biased region" description="Polar residues" evidence="1">
    <location>
        <begin position="439"/>
        <end position="450"/>
    </location>
</feature>
<gene>
    <name evidence="3" type="ORF">HMN09_00945000</name>
</gene>
<name>A0A8H6SJ50_MYCCL</name>
<dbReference type="GO" id="GO:0016747">
    <property type="term" value="F:acyltransferase activity, transferring groups other than amino-acyl groups"/>
    <property type="evidence" value="ECO:0007669"/>
    <property type="project" value="InterPro"/>
</dbReference>
<dbReference type="InterPro" id="IPR016181">
    <property type="entry name" value="Acyl_CoA_acyltransferase"/>
</dbReference>
<feature type="region of interest" description="Disordered" evidence="1">
    <location>
        <begin position="99"/>
        <end position="123"/>
    </location>
</feature>
<feature type="domain" description="N-acetyltransferase" evidence="2">
    <location>
        <begin position="190"/>
        <end position="232"/>
    </location>
</feature>
<accession>A0A8H6SJ50</accession>
<comment type="caution">
    <text evidence="3">The sequence shown here is derived from an EMBL/GenBank/DDBJ whole genome shotgun (WGS) entry which is preliminary data.</text>
</comment>
<feature type="compositionally biased region" description="Low complexity" evidence="1">
    <location>
        <begin position="416"/>
        <end position="438"/>
    </location>
</feature>
<feature type="compositionally biased region" description="Acidic residues" evidence="1">
    <location>
        <begin position="471"/>
        <end position="483"/>
    </location>
</feature>
<evidence type="ECO:0000259" key="2">
    <source>
        <dbReference type="Pfam" id="PF13302"/>
    </source>
</evidence>
<feature type="region of interest" description="Disordered" evidence="1">
    <location>
        <begin position="382"/>
        <end position="500"/>
    </location>
</feature>
<organism evidence="3 4">
    <name type="scientific">Mycena chlorophos</name>
    <name type="common">Agaric fungus</name>
    <name type="synonym">Agaricus chlorophos</name>
    <dbReference type="NCBI Taxonomy" id="658473"/>
    <lineage>
        <taxon>Eukaryota</taxon>
        <taxon>Fungi</taxon>
        <taxon>Dikarya</taxon>
        <taxon>Basidiomycota</taxon>
        <taxon>Agaricomycotina</taxon>
        <taxon>Agaricomycetes</taxon>
        <taxon>Agaricomycetidae</taxon>
        <taxon>Agaricales</taxon>
        <taxon>Marasmiineae</taxon>
        <taxon>Mycenaceae</taxon>
        <taxon>Mycena</taxon>
    </lineage>
</organism>
<protein>
    <recommendedName>
        <fullName evidence="2">N-acetyltransferase domain-containing protein</fullName>
    </recommendedName>
</protein>
<feature type="compositionally biased region" description="Low complexity" evidence="1">
    <location>
        <begin position="451"/>
        <end position="470"/>
    </location>
</feature>
<dbReference type="InterPro" id="IPR000182">
    <property type="entry name" value="GNAT_dom"/>
</dbReference>
<feature type="compositionally biased region" description="Polar residues" evidence="1">
    <location>
        <begin position="325"/>
        <end position="337"/>
    </location>
</feature>
<dbReference type="EMBL" id="JACAZE010000013">
    <property type="protein sequence ID" value="KAF7300598.1"/>
    <property type="molecule type" value="Genomic_DNA"/>
</dbReference>
<reference evidence="3" key="1">
    <citation type="submission" date="2020-05" db="EMBL/GenBank/DDBJ databases">
        <title>Mycena genomes resolve the evolution of fungal bioluminescence.</title>
        <authorList>
            <person name="Tsai I.J."/>
        </authorList>
    </citation>
    <scope>NUCLEOTIDE SEQUENCE</scope>
    <source>
        <strain evidence="3">110903Hualien_Pintung</strain>
    </source>
</reference>
<dbReference type="Pfam" id="PF13302">
    <property type="entry name" value="Acetyltransf_3"/>
    <property type="match status" value="1"/>
</dbReference>
<dbReference type="Proteomes" id="UP000613580">
    <property type="component" value="Unassembled WGS sequence"/>
</dbReference>
<evidence type="ECO:0000313" key="3">
    <source>
        <dbReference type="EMBL" id="KAF7300598.1"/>
    </source>
</evidence>
<evidence type="ECO:0000313" key="4">
    <source>
        <dbReference type="Proteomes" id="UP000613580"/>
    </source>
</evidence>
<proteinExistence type="predicted"/>
<dbReference type="OrthoDB" id="64477at2759"/>
<evidence type="ECO:0000256" key="1">
    <source>
        <dbReference type="SAM" id="MobiDB-lite"/>
    </source>
</evidence>
<sequence length="500" mass="54605">MSTWKTLKGPKVVLSPGLDGQDEHIETLLKLWEQLQFAAYEPASQPDADLVSFAQTSVYFAVILRKASDSAVVVKKTIPEVPRGHGMFPDMPEELIIGWPTGRPRSRSPPLDRGQPRSVFGDPGVTYNSSPVTPLRFPNKPPLPGLDVDWRSTPLPVLARAARDPLPQCMTPVGLIYLSSSPLSIPPPGQLPELNLGIIIGEQFRGKGYAREALELLVNHAFDTLQAHRIQAALIGGSTKDHITTLLTQMWFTHEGVARGGFYHPLLGEWQDITRFGVIDTHWAMRAYWKPAPKSLWDELFLRQERERTELLRWEERNGKVTVKRSASTETLRSTSAAAPPPDSVVDLAFSDAGSSAHAPAVDIKGKGRAVEVQAWSSIVSTTGNRGHKRPRDVDADDSDSEADSSSLHSRKSRSRSVSVSVSLPRSRRSPSLAPSDSISEAASIGTSSASLVSVPRSESVVSVPSSAASWEDDMMWDEDSAQEWEKASVGGDSESEVEV</sequence>
<dbReference type="SUPFAM" id="SSF55729">
    <property type="entry name" value="Acyl-CoA N-acyltransferases (Nat)"/>
    <property type="match status" value="1"/>
</dbReference>